<gene>
    <name evidence="1" type="ORF">FNL38_102284</name>
</gene>
<accession>A0A652YSV2</accession>
<evidence type="ECO:0000313" key="1">
    <source>
        <dbReference type="EMBL" id="TYQ06152.1"/>
    </source>
</evidence>
<comment type="caution">
    <text evidence="1">The sequence shown here is derived from an EMBL/GenBank/DDBJ whole genome shotgun (WGS) entry which is preliminary data.</text>
</comment>
<reference evidence="1" key="1">
    <citation type="submission" date="2019-07" db="EMBL/GenBank/DDBJ databases">
        <title>Genomic Encyclopedia of Type Strains, Phase IV (KMG-IV): sequencing the most valuable type-strain genomes for metagenomic binning, comparative biology and taxonomic classification.</title>
        <authorList>
            <person name="Goeker M."/>
        </authorList>
    </citation>
    <scope>NUCLEOTIDE SEQUENCE</scope>
    <source>
        <strain evidence="1">DSM 44596</strain>
    </source>
</reference>
<protein>
    <submittedName>
        <fullName evidence="1">Uncharacterized protein</fullName>
    </submittedName>
</protein>
<dbReference type="EMBL" id="VNIQ01000002">
    <property type="protein sequence ID" value="TYQ06152.1"/>
    <property type="molecule type" value="Genomic_DNA"/>
</dbReference>
<name>A0A652YSV2_NOCGL</name>
<proteinExistence type="predicted"/>
<sequence length="101" mass="10428">MLKTGARLRSQACTTEVIVVRAGSSDDALNCGGHPMLELSESPAEGLAIAENFKGGTQLGKRYIDASNTIEVLVTKPGEGSVALGDTALELKTAKPLPSSD</sequence>
<dbReference type="AlphaFoldDB" id="A0A652YSV2"/>
<organism evidence="1">
    <name type="scientific">Nocardia globerula</name>
    <dbReference type="NCBI Taxonomy" id="1818"/>
    <lineage>
        <taxon>Bacteria</taxon>
        <taxon>Bacillati</taxon>
        <taxon>Actinomycetota</taxon>
        <taxon>Actinomycetes</taxon>
        <taxon>Mycobacteriales</taxon>
        <taxon>Nocardiaceae</taxon>
        <taxon>Nocardia</taxon>
    </lineage>
</organism>